<keyword evidence="1" id="KW-0812">Transmembrane</keyword>
<accession>A0A3P1SFX9</accession>
<dbReference type="RefSeq" id="WP_124868575.1">
    <property type="nucleotide sequence ID" value="NZ_RQZF01000002.1"/>
</dbReference>
<feature type="transmembrane region" description="Helical" evidence="1">
    <location>
        <begin position="47"/>
        <end position="68"/>
    </location>
</feature>
<comment type="caution">
    <text evidence="2">The sequence shown here is derived from an EMBL/GenBank/DDBJ whole genome shotgun (WGS) entry which is preliminary data.</text>
</comment>
<reference evidence="2 3" key="1">
    <citation type="submission" date="2018-11" db="EMBL/GenBank/DDBJ databases">
        <title>Genomes From Bacteria Associated with the Canine Oral Cavity: a Test Case for Automated Genome-Based Taxonomic Assignment.</title>
        <authorList>
            <person name="Coil D.A."/>
            <person name="Jospin G."/>
            <person name="Darling A.E."/>
            <person name="Wallis C."/>
            <person name="Davis I.J."/>
            <person name="Harris S."/>
            <person name="Eisen J.A."/>
            <person name="Holcombe L.J."/>
            <person name="O'Flynn C."/>
        </authorList>
    </citation>
    <scope>NUCLEOTIDE SEQUENCE [LARGE SCALE GENOMIC DNA]</scope>
    <source>
        <strain evidence="2 3">OH770</strain>
    </source>
</reference>
<protein>
    <submittedName>
        <fullName evidence="2">DUF2975 domain-containing protein</fullName>
    </submittedName>
</protein>
<name>A0A3P1SFX9_9ACTO</name>
<keyword evidence="1" id="KW-1133">Transmembrane helix</keyword>
<dbReference type="InterPro" id="IPR021354">
    <property type="entry name" value="DUF2975"/>
</dbReference>
<dbReference type="AlphaFoldDB" id="A0A3P1SFX9"/>
<keyword evidence="3" id="KW-1185">Reference proteome</keyword>
<dbReference type="PROSITE" id="PS51257">
    <property type="entry name" value="PROKAR_LIPOPROTEIN"/>
    <property type="match status" value="1"/>
</dbReference>
<proteinExistence type="predicted"/>
<evidence type="ECO:0000256" key="1">
    <source>
        <dbReference type="SAM" id="Phobius"/>
    </source>
</evidence>
<feature type="transmembrane region" description="Helical" evidence="1">
    <location>
        <begin position="89"/>
        <end position="110"/>
    </location>
</feature>
<evidence type="ECO:0000313" key="3">
    <source>
        <dbReference type="Proteomes" id="UP000280444"/>
    </source>
</evidence>
<keyword evidence="1" id="KW-0472">Membrane</keyword>
<gene>
    <name evidence="2" type="ORF">EII11_03280</name>
</gene>
<evidence type="ECO:0000313" key="2">
    <source>
        <dbReference type="EMBL" id="RRC95889.1"/>
    </source>
</evidence>
<organism evidence="2 3">
    <name type="scientific">Schaalia canis</name>
    <dbReference type="NCBI Taxonomy" id="100469"/>
    <lineage>
        <taxon>Bacteria</taxon>
        <taxon>Bacillati</taxon>
        <taxon>Actinomycetota</taxon>
        <taxon>Actinomycetes</taxon>
        <taxon>Actinomycetales</taxon>
        <taxon>Actinomycetaceae</taxon>
        <taxon>Schaalia</taxon>
    </lineage>
</organism>
<dbReference type="OrthoDB" id="3240470at2"/>
<dbReference type="Proteomes" id="UP000280444">
    <property type="component" value="Unassembled WGS sequence"/>
</dbReference>
<sequence>MKKRYIRLAQLAVILFGCTTPLVQLLVVFLAQEIGKEAPEVAHLVVPYSWAGVISIGFFQLFLVGIWYMLHRVSIGAFYTSTTLRTLDLMRLAFALSVLIPIGVLLHATFGTETGIGPASVLLLFLMLITAGPGVFLLLTVLRQLFIEARVNREELEKVI</sequence>
<dbReference type="Pfam" id="PF11188">
    <property type="entry name" value="DUF2975"/>
    <property type="match status" value="1"/>
</dbReference>
<feature type="transmembrane region" description="Helical" evidence="1">
    <location>
        <begin position="122"/>
        <end position="142"/>
    </location>
</feature>
<dbReference type="EMBL" id="RQZF01000002">
    <property type="protein sequence ID" value="RRC95889.1"/>
    <property type="molecule type" value="Genomic_DNA"/>
</dbReference>